<evidence type="ECO:0000313" key="1">
    <source>
        <dbReference type="EMBL" id="AAM80034.1"/>
    </source>
</evidence>
<dbReference type="EMBL" id="AE014074">
    <property type="protein sequence ID" value="AAM80034.1"/>
    <property type="molecule type" value="Genomic_DNA"/>
</dbReference>
<proteinExistence type="predicted"/>
<organism evidence="1 2">
    <name type="scientific">Streptococcus pyogenes serotype M3 (strain ATCC BAA-595 / MGAS315)</name>
    <dbReference type="NCBI Taxonomy" id="198466"/>
    <lineage>
        <taxon>Bacteria</taxon>
        <taxon>Bacillati</taxon>
        <taxon>Bacillota</taxon>
        <taxon>Bacilli</taxon>
        <taxon>Lactobacillales</taxon>
        <taxon>Streptococcaceae</taxon>
        <taxon>Streptococcus</taxon>
    </lineage>
</organism>
<sequence length="92" mass="10701">MIYKDRVILVYVDEQDDFLDKRTVEKPSGKIPCMENTFTKSEQMGLFGKYDLNAFKLHLQGHYDGFSKIIYKGKSRLIKGLAHHKNSTVIYV</sequence>
<gene>
    <name evidence="1" type="ordered locus">SpyM3_1427</name>
</gene>
<dbReference type="AlphaFoldDB" id="A0A0H2UVY9"/>
<protein>
    <recommendedName>
        <fullName evidence="3">Phage protein</fullName>
    </recommendedName>
</protein>
<dbReference type="Proteomes" id="UP000000564">
    <property type="component" value="Chromosome"/>
</dbReference>
<name>A0A0H2UVY9_STRP3</name>
<dbReference type="HOGENOM" id="CLU_2395188_0_0_9"/>
<accession>A0A0H2UVY9</accession>
<evidence type="ECO:0000313" key="2">
    <source>
        <dbReference type="Proteomes" id="UP000000564"/>
    </source>
</evidence>
<dbReference type="KEGG" id="spg:SpyM3_1427"/>
<evidence type="ECO:0008006" key="3">
    <source>
        <dbReference type="Google" id="ProtNLM"/>
    </source>
</evidence>
<dbReference type="RefSeq" id="WP_011054872.1">
    <property type="nucleotide sequence ID" value="NC_004070.1"/>
</dbReference>
<reference evidence="1 2" key="1">
    <citation type="journal article" date="2002" name="Proc. Natl. Acad. Sci. U.S.A.">
        <title>Genome sequence of a serotype M3 strain of group A Streptococcus: phage-encoded toxins, the high-virulence phenotype, and clone emergence.</title>
        <authorList>
            <person name="Beres S.B."/>
            <person name="Sylva G.L."/>
            <person name="Barbian K.D."/>
            <person name="Lei B."/>
            <person name="Hoff J.S."/>
            <person name="Mammarella N.D."/>
            <person name="Liu M.Y."/>
            <person name="Smoot J.C."/>
            <person name="Porcella S.F."/>
            <person name="Parkins L.D."/>
            <person name="Campbell D.S."/>
            <person name="Smith T.M."/>
            <person name="McCormick J.K."/>
            <person name="Leung D.Y."/>
            <person name="Schlievert P.M."/>
            <person name="Musser J.M."/>
        </authorList>
    </citation>
    <scope>NUCLEOTIDE SEQUENCE [LARGE SCALE GENOMIC DNA]</scope>
    <source>
        <strain evidence="2">ATCC BAA-595 / MGAS315</strain>
    </source>
</reference>